<comment type="caution">
    <text evidence="1">The sequence shown here is derived from an EMBL/GenBank/DDBJ whole genome shotgun (WGS) entry which is preliminary data.</text>
</comment>
<name>A0AAN5D370_9BILA</name>
<dbReference type="Proteomes" id="UP001328107">
    <property type="component" value="Unassembled WGS sequence"/>
</dbReference>
<gene>
    <name evidence="1" type="ORF">PMAYCL1PPCAC_25736</name>
</gene>
<feature type="non-terminal residue" evidence="1">
    <location>
        <position position="1"/>
    </location>
</feature>
<evidence type="ECO:0000313" key="1">
    <source>
        <dbReference type="EMBL" id="GMR55541.1"/>
    </source>
</evidence>
<reference evidence="2" key="1">
    <citation type="submission" date="2022-10" db="EMBL/GenBank/DDBJ databases">
        <title>Genome assembly of Pristionchus species.</title>
        <authorList>
            <person name="Yoshida K."/>
            <person name="Sommer R.J."/>
        </authorList>
    </citation>
    <scope>NUCLEOTIDE SEQUENCE [LARGE SCALE GENOMIC DNA]</scope>
    <source>
        <strain evidence="2">RS5460</strain>
    </source>
</reference>
<sequence>IDSSWSTRAAVDSIEFSRGISSSHPQPVQTEESCIIFCEGEIGRLVRLYVEVLARAGTRPGSARSVGDGRMCTKCRGTGVLIFISLFHARCRNHEITINDDSSISIVIYPLKQCA</sequence>
<protein>
    <submittedName>
        <fullName evidence="1">Uncharacterized protein</fullName>
    </submittedName>
</protein>
<dbReference type="AlphaFoldDB" id="A0AAN5D370"/>
<accession>A0AAN5D370</accession>
<organism evidence="1 2">
    <name type="scientific">Pristionchus mayeri</name>
    <dbReference type="NCBI Taxonomy" id="1317129"/>
    <lineage>
        <taxon>Eukaryota</taxon>
        <taxon>Metazoa</taxon>
        <taxon>Ecdysozoa</taxon>
        <taxon>Nematoda</taxon>
        <taxon>Chromadorea</taxon>
        <taxon>Rhabditida</taxon>
        <taxon>Rhabditina</taxon>
        <taxon>Diplogasteromorpha</taxon>
        <taxon>Diplogasteroidea</taxon>
        <taxon>Neodiplogasteridae</taxon>
        <taxon>Pristionchus</taxon>
    </lineage>
</organism>
<dbReference type="EMBL" id="BTRK01000005">
    <property type="protein sequence ID" value="GMR55541.1"/>
    <property type="molecule type" value="Genomic_DNA"/>
</dbReference>
<proteinExistence type="predicted"/>
<evidence type="ECO:0000313" key="2">
    <source>
        <dbReference type="Proteomes" id="UP001328107"/>
    </source>
</evidence>
<keyword evidence="2" id="KW-1185">Reference proteome</keyword>